<dbReference type="RefSeq" id="XP_005647528.1">
    <property type="nucleotide sequence ID" value="XM_005647471.1"/>
</dbReference>
<keyword evidence="1" id="KW-0812">Transmembrane</keyword>
<reference evidence="2 3" key="1">
    <citation type="journal article" date="2012" name="Genome Biol.">
        <title>The genome of the polar eukaryotic microalga coccomyxa subellipsoidea reveals traits of cold adaptation.</title>
        <authorList>
            <person name="Blanc G."/>
            <person name="Agarkova I."/>
            <person name="Grimwood J."/>
            <person name="Kuo A."/>
            <person name="Brueggeman A."/>
            <person name="Dunigan D."/>
            <person name="Gurnon J."/>
            <person name="Ladunga I."/>
            <person name="Lindquist E."/>
            <person name="Lucas S."/>
            <person name="Pangilinan J."/>
            <person name="Proschold T."/>
            <person name="Salamov A."/>
            <person name="Schmutz J."/>
            <person name="Weeks D."/>
            <person name="Yamada T."/>
            <person name="Claverie J.M."/>
            <person name="Grigoriev I."/>
            <person name="Van Etten J."/>
            <person name="Lomsadze A."/>
            <person name="Borodovsky M."/>
        </authorList>
    </citation>
    <scope>NUCLEOTIDE SEQUENCE [LARGE SCALE GENOMIC DNA]</scope>
    <source>
        <strain evidence="2 3">C-169</strain>
    </source>
</reference>
<dbReference type="KEGG" id="csl:COCSUDRAFT_63374"/>
<sequence length="133" mass="14181">MFQGAMKGVASAAEASACYCTFTSPEKGASSFSQQKQLKVEPADNASTLIARLPSSLATELPRENTFLEEIAAVLSLGTLFGLVWLGPWLGMAFVYMVFVQQSQRALLIGALLFAETYLPAGQASASNFPSHI</sequence>
<dbReference type="GeneID" id="17040972"/>
<dbReference type="EMBL" id="AGSI01000008">
    <property type="protein sequence ID" value="EIE22984.1"/>
    <property type="molecule type" value="Genomic_DNA"/>
</dbReference>
<dbReference type="AlphaFoldDB" id="I0YX65"/>
<evidence type="ECO:0000256" key="1">
    <source>
        <dbReference type="SAM" id="Phobius"/>
    </source>
</evidence>
<evidence type="ECO:0000313" key="3">
    <source>
        <dbReference type="Proteomes" id="UP000007264"/>
    </source>
</evidence>
<proteinExistence type="predicted"/>
<accession>I0YX65</accession>
<feature type="transmembrane region" description="Helical" evidence="1">
    <location>
        <begin position="71"/>
        <end position="99"/>
    </location>
</feature>
<name>I0YX65_COCSC</name>
<evidence type="ECO:0000313" key="2">
    <source>
        <dbReference type="EMBL" id="EIE22984.1"/>
    </source>
</evidence>
<dbReference type="Proteomes" id="UP000007264">
    <property type="component" value="Unassembled WGS sequence"/>
</dbReference>
<organism evidence="2 3">
    <name type="scientific">Coccomyxa subellipsoidea (strain C-169)</name>
    <name type="common">Green microalga</name>
    <dbReference type="NCBI Taxonomy" id="574566"/>
    <lineage>
        <taxon>Eukaryota</taxon>
        <taxon>Viridiplantae</taxon>
        <taxon>Chlorophyta</taxon>
        <taxon>core chlorophytes</taxon>
        <taxon>Trebouxiophyceae</taxon>
        <taxon>Trebouxiophyceae incertae sedis</taxon>
        <taxon>Coccomyxaceae</taxon>
        <taxon>Coccomyxa</taxon>
        <taxon>Coccomyxa subellipsoidea</taxon>
    </lineage>
</organism>
<comment type="caution">
    <text evidence="2">The sequence shown here is derived from an EMBL/GenBank/DDBJ whole genome shotgun (WGS) entry which is preliminary data.</text>
</comment>
<keyword evidence="1" id="KW-1133">Transmembrane helix</keyword>
<protein>
    <submittedName>
        <fullName evidence="2">Uncharacterized protein</fullName>
    </submittedName>
</protein>
<keyword evidence="3" id="KW-1185">Reference proteome</keyword>
<gene>
    <name evidence="2" type="ORF">COCSUDRAFT_63374</name>
</gene>
<keyword evidence="1" id="KW-0472">Membrane</keyword>